<reference evidence="2 3" key="1">
    <citation type="submission" date="2019-12" db="EMBL/GenBank/DDBJ databases">
        <title>Whole genome shotgun sequence of Streptomyces libani subsp. libani NBRC 13452.</title>
        <authorList>
            <person name="Ichikawa N."/>
            <person name="Kimura A."/>
            <person name="Kitahashi Y."/>
            <person name="Komaki H."/>
            <person name="Tamura T."/>
        </authorList>
    </citation>
    <scope>NUCLEOTIDE SEQUENCE [LARGE SCALE GENOMIC DNA]</scope>
    <source>
        <strain evidence="2 3">NBRC 13452</strain>
    </source>
</reference>
<feature type="transmembrane region" description="Helical" evidence="1">
    <location>
        <begin position="44"/>
        <end position="67"/>
    </location>
</feature>
<evidence type="ECO:0000256" key="1">
    <source>
        <dbReference type="SAM" id="Phobius"/>
    </source>
</evidence>
<evidence type="ECO:0000313" key="2">
    <source>
        <dbReference type="EMBL" id="GFE25154.1"/>
    </source>
</evidence>
<keyword evidence="1" id="KW-1133">Transmembrane helix</keyword>
<comment type="caution">
    <text evidence="2">The sequence shown here is derived from an EMBL/GenBank/DDBJ whole genome shotgun (WGS) entry which is preliminary data.</text>
</comment>
<protein>
    <submittedName>
        <fullName evidence="2">Uncharacterized protein</fullName>
    </submittedName>
</protein>
<organism evidence="2 3">
    <name type="scientific">Streptomyces nigrescens</name>
    <dbReference type="NCBI Taxonomy" id="1920"/>
    <lineage>
        <taxon>Bacteria</taxon>
        <taxon>Bacillati</taxon>
        <taxon>Actinomycetota</taxon>
        <taxon>Actinomycetes</taxon>
        <taxon>Kitasatosporales</taxon>
        <taxon>Streptomycetaceae</taxon>
        <taxon>Streptomyces</taxon>
    </lineage>
</organism>
<sequence length="88" mass="9264">MDAQDFAAVPAQVIPVVVLALVVESRFVHTTRLDRGGSAADPQIVWDLVLQVGVLPFLVFLEVAALLTADGQGGPFLGWLAGPPVQSE</sequence>
<keyword evidence="1" id="KW-0812">Transmembrane</keyword>
<feature type="transmembrane region" description="Helical" evidence="1">
    <location>
        <begin position="6"/>
        <end position="23"/>
    </location>
</feature>
<dbReference type="AlphaFoldDB" id="A0A640TPH0"/>
<accession>A0A640TPH0</accession>
<dbReference type="EMBL" id="BLIP01000001">
    <property type="protein sequence ID" value="GFE25154.1"/>
    <property type="molecule type" value="Genomic_DNA"/>
</dbReference>
<gene>
    <name evidence="2" type="ORF">Sliba_56070</name>
</gene>
<proteinExistence type="predicted"/>
<name>A0A640TPH0_STRNI</name>
<evidence type="ECO:0000313" key="3">
    <source>
        <dbReference type="Proteomes" id="UP000429552"/>
    </source>
</evidence>
<dbReference type="Proteomes" id="UP000429552">
    <property type="component" value="Unassembled WGS sequence"/>
</dbReference>
<keyword evidence="1" id="KW-0472">Membrane</keyword>